<evidence type="ECO:0000313" key="2">
    <source>
        <dbReference type="Proteomes" id="UP000789759"/>
    </source>
</evidence>
<evidence type="ECO:0000313" key="1">
    <source>
        <dbReference type="EMBL" id="CAG8819679.1"/>
    </source>
</evidence>
<dbReference type="OrthoDB" id="2314877at2759"/>
<accession>A0A9N9PH41</accession>
<feature type="non-terminal residue" evidence="1">
    <location>
        <position position="1"/>
    </location>
</feature>
<name>A0A9N9PH41_9GLOM</name>
<keyword evidence="2" id="KW-1185">Reference proteome</keyword>
<gene>
    <name evidence="1" type="ORF">CPELLU_LOCUS19571</name>
</gene>
<dbReference type="Proteomes" id="UP000789759">
    <property type="component" value="Unassembled WGS sequence"/>
</dbReference>
<reference evidence="1" key="1">
    <citation type="submission" date="2021-06" db="EMBL/GenBank/DDBJ databases">
        <authorList>
            <person name="Kallberg Y."/>
            <person name="Tangrot J."/>
            <person name="Rosling A."/>
        </authorList>
    </citation>
    <scope>NUCLEOTIDE SEQUENCE</scope>
    <source>
        <strain evidence="1">FL966</strain>
    </source>
</reference>
<comment type="caution">
    <text evidence="1">The sequence shown here is derived from an EMBL/GenBank/DDBJ whole genome shotgun (WGS) entry which is preliminary data.</text>
</comment>
<organism evidence="1 2">
    <name type="scientific">Cetraspora pellucida</name>
    <dbReference type="NCBI Taxonomy" id="1433469"/>
    <lineage>
        <taxon>Eukaryota</taxon>
        <taxon>Fungi</taxon>
        <taxon>Fungi incertae sedis</taxon>
        <taxon>Mucoromycota</taxon>
        <taxon>Glomeromycotina</taxon>
        <taxon>Glomeromycetes</taxon>
        <taxon>Diversisporales</taxon>
        <taxon>Gigasporaceae</taxon>
        <taxon>Cetraspora</taxon>
    </lineage>
</organism>
<proteinExistence type="predicted"/>
<sequence>MPHKDLDAIPNTSLQEYKNILIQQIHHQLPLSFSRIERNILSIPCTESQFFAIFAEHIHQFSNNSRGQKCYNQNQQTYIVFEWLSNQPFCSNIDQNQDDINPIEL</sequence>
<protein>
    <submittedName>
        <fullName evidence="1">9382_t:CDS:1</fullName>
    </submittedName>
</protein>
<dbReference type="AlphaFoldDB" id="A0A9N9PH41"/>
<dbReference type="EMBL" id="CAJVQA010048250">
    <property type="protein sequence ID" value="CAG8819679.1"/>
    <property type="molecule type" value="Genomic_DNA"/>
</dbReference>